<keyword evidence="8 9" id="KW-0472">Membrane</keyword>
<name>A0A450SFN5_9GAMM</name>
<dbReference type="Pfam" id="PF26002">
    <property type="entry name" value="Beta-barrel_AprE"/>
    <property type="match status" value="1"/>
</dbReference>
<dbReference type="GO" id="GO:0009306">
    <property type="term" value="P:protein secretion"/>
    <property type="evidence" value="ECO:0007669"/>
    <property type="project" value="InterPro"/>
</dbReference>
<evidence type="ECO:0000256" key="7">
    <source>
        <dbReference type="ARBA" id="ARBA00022989"/>
    </source>
</evidence>
<evidence type="ECO:0000256" key="1">
    <source>
        <dbReference type="ARBA" id="ARBA00004377"/>
    </source>
</evidence>
<evidence type="ECO:0000256" key="10">
    <source>
        <dbReference type="SAM" id="Coils"/>
    </source>
</evidence>
<gene>
    <name evidence="13" type="ORF">BECKDK2373C_GA0170839_103237</name>
</gene>
<dbReference type="InterPro" id="IPR058781">
    <property type="entry name" value="HH_AprE-like"/>
</dbReference>
<protein>
    <recommendedName>
        <fullName evidence="9">Membrane fusion protein (MFP) family protein</fullName>
    </recommendedName>
</protein>
<dbReference type="PRINTS" id="PR01490">
    <property type="entry name" value="RTXTOXIND"/>
</dbReference>
<comment type="subcellular location">
    <subcellularLocation>
        <location evidence="1 9">Cell inner membrane</location>
        <topology evidence="1 9">Single-pass membrane protein</topology>
    </subcellularLocation>
</comment>
<evidence type="ECO:0000256" key="3">
    <source>
        <dbReference type="ARBA" id="ARBA00022448"/>
    </source>
</evidence>
<dbReference type="Pfam" id="PF25994">
    <property type="entry name" value="HH_AprE"/>
    <property type="match status" value="1"/>
</dbReference>
<accession>A0A450SFN5</accession>
<evidence type="ECO:0000256" key="4">
    <source>
        <dbReference type="ARBA" id="ARBA00022475"/>
    </source>
</evidence>
<evidence type="ECO:0000256" key="6">
    <source>
        <dbReference type="ARBA" id="ARBA00022692"/>
    </source>
</evidence>
<keyword evidence="6 9" id="KW-0812">Transmembrane</keyword>
<keyword evidence="10" id="KW-0175">Coiled coil</keyword>
<dbReference type="PANTHER" id="PTHR30386:SF26">
    <property type="entry name" value="TRANSPORT PROTEIN COMB"/>
    <property type="match status" value="1"/>
</dbReference>
<comment type="similarity">
    <text evidence="2 9">Belongs to the membrane fusion protein (MFP) (TC 8.A.1) family.</text>
</comment>
<keyword evidence="7 9" id="KW-1133">Transmembrane helix</keyword>
<dbReference type="EMBL" id="CAADEY010000032">
    <property type="protein sequence ID" value="VFJ51679.1"/>
    <property type="molecule type" value="Genomic_DNA"/>
</dbReference>
<evidence type="ECO:0000313" key="13">
    <source>
        <dbReference type="EMBL" id="VFJ51679.1"/>
    </source>
</evidence>
<evidence type="ECO:0000256" key="9">
    <source>
        <dbReference type="RuleBase" id="RU365093"/>
    </source>
</evidence>
<dbReference type="InterPro" id="IPR050739">
    <property type="entry name" value="MFP"/>
</dbReference>
<keyword evidence="4 9" id="KW-1003">Cell membrane</keyword>
<keyword evidence="3 9" id="KW-0813">Transport</keyword>
<sequence>MRIDTSILQRALAKVRIIFSRLRGEMDNREDIEFMGELKAAVKRKPRFSANLLFFTIIGFVLWAIWWAYQAPLDEVTMGHGKVIPSSQVQKIQNLEGGILSELRVREGEIVRKGQILLVIDDTQFKSKVGEERVQKETLLAMIARLAAEATGGETSFPDELTANEPVLVANETALFHARRAELESNIKVLGHQKEQKSQELKELHTRVEQLRKNLALARRELKITRSVLAENAISEIDLIRVQREVTGIESDLLSARQTIPRIQSAVSELEEQIKERQSAFIAKAQTELRETEAKLRSLAETMTASADRLTRTEVTSPVTGVVKRILVHTVGGVIKPGMDLMEIVPQDDTLLVEANIKPADVAFLHPGQSAKVKITAYDYAVYGSLDASLEHISADTIMDEQSRENYYLIHVRTQQNFLTHEGRRLPIIPGMIAEVDILTGKRTVLEYLLKPILRARQKAMRER</sequence>
<organism evidence="13">
    <name type="scientific">Candidatus Kentrum sp. DK</name>
    <dbReference type="NCBI Taxonomy" id="2126562"/>
    <lineage>
        <taxon>Bacteria</taxon>
        <taxon>Pseudomonadati</taxon>
        <taxon>Pseudomonadota</taxon>
        <taxon>Gammaproteobacteria</taxon>
        <taxon>Candidatus Kentrum</taxon>
    </lineage>
</organism>
<evidence type="ECO:0000256" key="8">
    <source>
        <dbReference type="ARBA" id="ARBA00023136"/>
    </source>
</evidence>
<dbReference type="NCBIfam" id="TIGR01843">
    <property type="entry name" value="type_I_hlyD"/>
    <property type="match status" value="1"/>
</dbReference>
<dbReference type="PROSITE" id="PS00543">
    <property type="entry name" value="HLYD_FAMILY"/>
    <property type="match status" value="1"/>
</dbReference>
<dbReference type="PANTHER" id="PTHR30386">
    <property type="entry name" value="MEMBRANE FUSION SUBUNIT OF EMRAB-TOLC MULTIDRUG EFFLUX PUMP"/>
    <property type="match status" value="1"/>
</dbReference>
<dbReference type="Gene3D" id="1.10.287.1490">
    <property type="match status" value="1"/>
</dbReference>
<evidence type="ECO:0000256" key="5">
    <source>
        <dbReference type="ARBA" id="ARBA00022519"/>
    </source>
</evidence>
<evidence type="ECO:0000256" key="2">
    <source>
        <dbReference type="ARBA" id="ARBA00009477"/>
    </source>
</evidence>
<dbReference type="AlphaFoldDB" id="A0A450SFN5"/>
<proteinExistence type="inferred from homology"/>
<reference evidence="13" key="1">
    <citation type="submission" date="2019-02" db="EMBL/GenBank/DDBJ databases">
        <authorList>
            <person name="Gruber-Vodicka R. H."/>
            <person name="Seah K. B. B."/>
        </authorList>
    </citation>
    <scope>NUCLEOTIDE SEQUENCE</scope>
    <source>
        <strain evidence="13">BECK_DK161</strain>
    </source>
</reference>
<evidence type="ECO:0000259" key="12">
    <source>
        <dbReference type="Pfam" id="PF26002"/>
    </source>
</evidence>
<dbReference type="SUPFAM" id="SSF111369">
    <property type="entry name" value="HlyD-like secretion proteins"/>
    <property type="match status" value="1"/>
</dbReference>
<dbReference type="GO" id="GO:0005886">
    <property type="term" value="C:plasma membrane"/>
    <property type="evidence" value="ECO:0007669"/>
    <property type="project" value="UniProtKB-SubCell"/>
</dbReference>
<dbReference type="InterPro" id="IPR058982">
    <property type="entry name" value="Beta-barrel_AprE"/>
</dbReference>
<feature type="domain" description="AprE-like long alpha-helical hairpin" evidence="11">
    <location>
        <begin position="127"/>
        <end position="309"/>
    </location>
</feature>
<keyword evidence="5 9" id="KW-0997">Cell inner membrane</keyword>
<evidence type="ECO:0000259" key="11">
    <source>
        <dbReference type="Pfam" id="PF25994"/>
    </source>
</evidence>
<dbReference type="Gene3D" id="2.40.30.170">
    <property type="match status" value="1"/>
</dbReference>
<feature type="transmembrane region" description="Helical" evidence="9">
    <location>
        <begin position="48"/>
        <end position="69"/>
    </location>
</feature>
<feature type="coiled-coil region" evidence="10">
    <location>
        <begin position="180"/>
        <end position="228"/>
    </location>
</feature>
<dbReference type="InterPro" id="IPR006144">
    <property type="entry name" value="Secretion_HlyD_CS"/>
</dbReference>
<dbReference type="InterPro" id="IPR010129">
    <property type="entry name" value="T1SS_HlyD"/>
</dbReference>
<feature type="domain" description="AprE-like beta-barrel" evidence="12">
    <location>
        <begin position="351"/>
        <end position="441"/>
    </location>
</feature>